<sequence>MTKTTAKYAKEGTVAEHGMPSAPKGMGRVFGPAPAEAVTYRWDPFPSSVPAARRQLREALRGWGLADLADDCVLVLTELLSNALAHAHGPDPVVSTRFSRLADGCGVRIEVHDSDTAHVPVRDSGGGADAERGRGLLLVDACTARRWGTVLGATGKAVWGEVAR</sequence>
<keyword evidence="1" id="KW-0723">Serine/threonine-protein kinase</keyword>
<dbReference type="PANTHER" id="PTHR35526">
    <property type="entry name" value="ANTI-SIGMA-F FACTOR RSBW-RELATED"/>
    <property type="match status" value="1"/>
</dbReference>
<dbReference type="RefSeq" id="WP_167981486.1">
    <property type="nucleotide sequence ID" value="NZ_JAATEJ010000002.1"/>
</dbReference>
<dbReference type="InterPro" id="IPR036890">
    <property type="entry name" value="HATPase_C_sf"/>
</dbReference>
<dbReference type="SUPFAM" id="SSF55874">
    <property type="entry name" value="ATPase domain of HSP90 chaperone/DNA topoisomerase II/histidine kinase"/>
    <property type="match status" value="1"/>
</dbReference>
<evidence type="ECO:0000256" key="1">
    <source>
        <dbReference type="ARBA" id="ARBA00022527"/>
    </source>
</evidence>
<dbReference type="InterPro" id="IPR050267">
    <property type="entry name" value="Anti-sigma-factor_SerPK"/>
</dbReference>
<accession>A0ABX0ZLW3</accession>
<evidence type="ECO:0000313" key="5">
    <source>
        <dbReference type="Proteomes" id="UP000734511"/>
    </source>
</evidence>
<evidence type="ECO:0000256" key="2">
    <source>
        <dbReference type="SAM" id="MobiDB-lite"/>
    </source>
</evidence>
<keyword evidence="5" id="KW-1185">Reference proteome</keyword>
<feature type="domain" description="Histidine kinase/HSP90-like ATPase" evidence="3">
    <location>
        <begin position="46"/>
        <end position="141"/>
    </location>
</feature>
<dbReference type="GO" id="GO:0005524">
    <property type="term" value="F:ATP binding"/>
    <property type="evidence" value="ECO:0007669"/>
    <property type="project" value="UniProtKB-KW"/>
</dbReference>
<name>A0ABX0ZLW3_9ACTN</name>
<dbReference type="EMBL" id="JAATEJ010000002">
    <property type="protein sequence ID" value="NJP42638.1"/>
    <property type="molecule type" value="Genomic_DNA"/>
</dbReference>
<proteinExistence type="predicted"/>
<reference evidence="4 5" key="1">
    <citation type="submission" date="2020-03" db="EMBL/GenBank/DDBJ databases">
        <title>WGS of actinomycetes isolated from Thailand.</title>
        <authorList>
            <person name="Thawai C."/>
        </authorList>
    </citation>
    <scope>NUCLEOTIDE SEQUENCE [LARGE SCALE GENOMIC DNA]</scope>
    <source>
        <strain evidence="4 5">PRB2-1</strain>
    </source>
</reference>
<keyword evidence="4" id="KW-0547">Nucleotide-binding</keyword>
<protein>
    <submittedName>
        <fullName evidence="4">ATP-binding protein</fullName>
    </submittedName>
</protein>
<dbReference type="CDD" id="cd16936">
    <property type="entry name" value="HATPase_RsbW-like"/>
    <property type="match status" value="1"/>
</dbReference>
<keyword evidence="4" id="KW-0067">ATP-binding</keyword>
<dbReference type="InterPro" id="IPR003594">
    <property type="entry name" value="HATPase_dom"/>
</dbReference>
<keyword evidence="1" id="KW-0418">Kinase</keyword>
<evidence type="ECO:0000259" key="3">
    <source>
        <dbReference type="Pfam" id="PF13581"/>
    </source>
</evidence>
<comment type="caution">
    <text evidence="4">The sequence shown here is derived from an EMBL/GenBank/DDBJ whole genome shotgun (WGS) entry which is preliminary data.</text>
</comment>
<evidence type="ECO:0000313" key="4">
    <source>
        <dbReference type="EMBL" id="NJP42638.1"/>
    </source>
</evidence>
<dbReference type="PANTHER" id="PTHR35526:SF3">
    <property type="entry name" value="ANTI-SIGMA-F FACTOR RSBW"/>
    <property type="match status" value="1"/>
</dbReference>
<dbReference type="Proteomes" id="UP000734511">
    <property type="component" value="Unassembled WGS sequence"/>
</dbReference>
<keyword evidence="1" id="KW-0808">Transferase</keyword>
<dbReference type="Gene3D" id="3.30.565.10">
    <property type="entry name" value="Histidine kinase-like ATPase, C-terminal domain"/>
    <property type="match status" value="1"/>
</dbReference>
<dbReference type="Pfam" id="PF13581">
    <property type="entry name" value="HATPase_c_2"/>
    <property type="match status" value="1"/>
</dbReference>
<gene>
    <name evidence="4" type="ORF">HCN08_04320</name>
</gene>
<feature type="region of interest" description="Disordered" evidence="2">
    <location>
        <begin position="1"/>
        <end position="27"/>
    </location>
</feature>
<organism evidence="4 5">
    <name type="scientific">Actinacidiphila epipremni</name>
    <dbReference type="NCBI Taxonomy" id="2053013"/>
    <lineage>
        <taxon>Bacteria</taxon>
        <taxon>Bacillati</taxon>
        <taxon>Actinomycetota</taxon>
        <taxon>Actinomycetes</taxon>
        <taxon>Kitasatosporales</taxon>
        <taxon>Streptomycetaceae</taxon>
        <taxon>Actinacidiphila</taxon>
    </lineage>
</organism>